<reference evidence="2 3" key="1">
    <citation type="journal article" date="2016" name="Nat. Commun.">
        <title>Thousands of microbial genomes shed light on interconnected biogeochemical processes in an aquifer system.</title>
        <authorList>
            <person name="Anantharaman K."/>
            <person name="Brown C.T."/>
            <person name="Hug L.A."/>
            <person name="Sharon I."/>
            <person name="Castelle C.J."/>
            <person name="Probst A.J."/>
            <person name="Thomas B.C."/>
            <person name="Singh A."/>
            <person name="Wilkins M.J."/>
            <person name="Karaoz U."/>
            <person name="Brodie E.L."/>
            <person name="Williams K.H."/>
            <person name="Hubbard S.S."/>
            <person name="Banfield J.F."/>
        </authorList>
    </citation>
    <scope>NUCLEOTIDE SEQUENCE [LARGE SCALE GENOMIC DNA]</scope>
</reference>
<feature type="transmembrane region" description="Helical" evidence="1">
    <location>
        <begin position="69"/>
        <end position="96"/>
    </location>
</feature>
<feature type="transmembrane region" description="Helical" evidence="1">
    <location>
        <begin position="108"/>
        <end position="135"/>
    </location>
</feature>
<organism evidence="2 3">
    <name type="scientific">Candidatus Yanofskybacteria bacterium RIFCSPLOWO2_01_FULL_49_25</name>
    <dbReference type="NCBI Taxonomy" id="1802701"/>
    <lineage>
        <taxon>Bacteria</taxon>
        <taxon>Candidatus Yanofskyibacteriota</taxon>
    </lineage>
</organism>
<evidence type="ECO:0000313" key="3">
    <source>
        <dbReference type="Proteomes" id="UP000179047"/>
    </source>
</evidence>
<evidence type="ECO:0000256" key="1">
    <source>
        <dbReference type="SAM" id="Phobius"/>
    </source>
</evidence>
<dbReference type="AlphaFoldDB" id="A0A1F8GWE1"/>
<evidence type="ECO:0008006" key="4">
    <source>
        <dbReference type="Google" id="ProtNLM"/>
    </source>
</evidence>
<proteinExistence type="predicted"/>
<evidence type="ECO:0000313" key="2">
    <source>
        <dbReference type="EMBL" id="OGN29310.1"/>
    </source>
</evidence>
<dbReference type="STRING" id="1802701.A3A33_03790"/>
<dbReference type="Pfam" id="PF01944">
    <property type="entry name" value="SpoIIM"/>
    <property type="match status" value="1"/>
</dbReference>
<keyword evidence="1" id="KW-0472">Membrane</keyword>
<keyword evidence="1" id="KW-0812">Transmembrane</keyword>
<sequence>MTLKPSPRYYWIGIGLFALFFLGGYYMGGNSLVVKHVLTILKPFFKKIIGDNSDLHVLLSILLNNTIKAFAVVLFGFFFWIFPSFFVLVNGGIVGFITRIFLDRGGTFLLLTAALLPHGIFEGAAFFIALAYSFWLSTRFMRKLTHAEPFRPYFYAALRAYAKIILPLLIIAAVIETFVTPLIMGWVQ</sequence>
<dbReference type="PANTHER" id="PTHR35337:SF1">
    <property type="entry name" value="SLR1478 PROTEIN"/>
    <property type="match status" value="1"/>
</dbReference>
<protein>
    <recommendedName>
        <fullName evidence="4">Stage II sporulation protein M</fullName>
    </recommendedName>
</protein>
<gene>
    <name evidence="2" type="ORF">A3A33_03790</name>
</gene>
<comment type="caution">
    <text evidence="2">The sequence shown here is derived from an EMBL/GenBank/DDBJ whole genome shotgun (WGS) entry which is preliminary data.</text>
</comment>
<keyword evidence="1" id="KW-1133">Transmembrane helix</keyword>
<name>A0A1F8GWE1_9BACT</name>
<dbReference type="EMBL" id="MGKP01000008">
    <property type="protein sequence ID" value="OGN29310.1"/>
    <property type="molecule type" value="Genomic_DNA"/>
</dbReference>
<dbReference type="Proteomes" id="UP000179047">
    <property type="component" value="Unassembled WGS sequence"/>
</dbReference>
<feature type="transmembrane region" description="Helical" evidence="1">
    <location>
        <begin position="9"/>
        <end position="28"/>
    </location>
</feature>
<accession>A0A1F8GWE1</accession>
<feature type="transmembrane region" description="Helical" evidence="1">
    <location>
        <begin position="164"/>
        <end position="187"/>
    </location>
</feature>
<dbReference type="PANTHER" id="PTHR35337">
    <property type="entry name" value="SLR1478 PROTEIN"/>
    <property type="match status" value="1"/>
</dbReference>
<dbReference type="InterPro" id="IPR002798">
    <property type="entry name" value="SpoIIM-like"/>
</dbReference>